<reference evidence="1 2" key="1">
    <citation type="submission" date="2015-10" db="EMBL/GenBank/DDBJ databases">
        <title>Pseudomonas helleri sp. nov. and Pseudomonas weihenstephanensis sp. nov., isolated from raw cows milk.</title>
        <authorList>
            <person name="Von Neubeck M."/>
            <person name="Huptas C."/>
            <person name="Wenning M."/>
            <person name="Scherer S."/>
        </authorList>
    </citation>
    <scope>NUCLEOTIDE SEQUENCE [LARGE SCALE GENOMIC DNA]</scope>
    <source>
        <strain evidence="1 2">BSTT44</strain>
    </source>
</reference>
<dbReference type="STRING" id="1563157.AQS70_07105"/>
<evidence type="ECO:0000313" key="1">
    <source>
        <dbReference type="EMBL" id="KQB54544.1"/>
    </source>
</evidence>
<dbReference type="AlphaFoldDB" id="A0A0Q0T4J2"/>
<protein>
    <submittedName>
        <fullName evidence="1">Uncharacterized protein</fullName>
    </submittedName>
</protein>
<accession>A0A0Q0T4J2</accession>
<evidence type="ECO:0000313" key="2">
    <source>
        <dbReference type="Proteomes" id="UP000050342"/>
    </source>
</evidence>
<sequence>MSIKDKTEIEKIVTSLEDRNAFLYHACQLKDFRSYIRLGGVPSRNKLLNSKLDFTVFDTDKIDKENDVWDKVFGNFSDFGREFTKEKSNSQPNPYGPIQIVFKPNALRSTSDLSISLRSAGARDFDRVKESIKNPQEFNMIFQHIDPEQAPSASQKKNIAFANELNARFNRNNCFSPEFNCVTANETLSFDDAIYIVVDACQYKGQDLFDEINSLTNKKVFARDYSCQKKKAIITELSTLSATRNCTKQALLSGDFASEKLKEWVKARNDFHYDRFITYLTNGTTRA</sequence>
<dbReference type="Proteomes" id="UP000050342">
    <property type="component" value="Unassembled WGS sequence"/>
</dbReference>
<keyword evidence="2" id="KW-1185">Reference proteome</keyword>
<dbReference type="EMBL" id="LLWH01000068">
    <property type="protein sequence ID" value="KQB54544.1"/>
    <property type="molecule type" value="Genomic_DNA"/>
</dbReference>
<name>A0A0Q0T4J2_9PSED</name>
<dbReference type="RefSeq" id="WP_055102040.1">
    <property type="nucleotide sequence ID" value="NZ_LLWH01000068.1"/>
</dbReference>
<dbReference type="OrthoDB" id="9153376at2"/>
<gene>
    <name evidence="1" type="ORF">AQS70_07105</name>
</gene>
<organism evidence="1 2">
    <name type="scientific">Pseudomonas endophytica</name>
    <dbReference type="NCBI Taxonomy" id="1563157"/>
    <lineage>
        <taxon>Bacteria</taxon>
        <taxon>Pseudomonadati</taxon>
        <taxon>Pseudomonadota</taxon>
        <taxon>Gammaproteobacteria</taxon>
        <taxon>Pseudomonadales</taxon>
        <taxon>Pseudomonadaceae</taxon>
        <taxon>Pseudomonas</taxon>
    </lineage>
</organism>
<proteinExistence type="predicted"/>
<comment type="caution">
    <text evidence="1">The sequence shown here is derived from an EMBL/GenBank/DDBJ whole genome shotgun (WGS) entry which is preliminary data.</text>
</comment>